<sequence length="81" mass="9130">MFILLGSGLASCWSISGVVYVGLYISRNLSFELGGCVVHSYFQPRIAQVIREKGGWVRSHRFILEYKPMMLPDMGTELVMS</sequence>
<dbReference type="AlphaFoldDB" id="A0AA86RR03"/>
<keyword evidence="2" id="KW-1185">Reference proteome</keyword>
<reference evidence="1" key="1">
    <citation type="submission" date="2023-10" db="EMBL/GenBank/DDBJ databases">
        <authorList>
            <person name="Domelevo Entfellner J.-B."/>
        </authorList>
    </citation>
    <scope>NUCLEOTIDE SEQUENCE</scope>
</reference>
<gene>
    <name evidence="1" type="ORF">AYBTSS11_LOCUS3230</name>
</gene>
<evidence type="ECO:0000313" key="2">
    <source>
        <dbReference type="Proteomes" id="UP001189624"/>
    </source>
</evidence>
<dbReference type="Proteomes" id="UP001189624">
    <property type="component" value="Chromosome 1"/>
</dbReference>
<protein>
    <submittedName>
        <fullName evidence="1">Uncharacterized protein</fullName>
    </submittedName>
</protein>
<evidence type="ECO:0000313" key="1">
    <source>
        <dbReference type="EMBL" id="CAJ1903327.1"/>
    </source>
</evidence>
<name>A0AA86RR03_9FABA</name>
<organism evidence="1 2">
    <name type="scientific">Sphenostylis stenocarpa</name>
    <dbReference type="NCBI Taxonomy" id="92480"/>
    <lineage>
        <taxon>Eukaryota</taxon>
        <taxon>Viridiplantae</taxon>
        <taxon>Streptophyta</taxon>
        <taxon>Embryophyta</taxon>
        <taxon>Tracheophyta</taxon>
        <taxon>Spermatophyta</taxon>
        <taxon>Magnoliopsida</taxon>
        <taxon>eudicotyledons</taxon>
        <taxon>Gunneridae</taxon>
        <taxon>Pentapetalae</taxon>
        <taxon>rosids</taxon>
        <taxon>fabids</taxon>
        <taxon>Fabales</taxon>
        <taxon>Fabaceae</taxon>
        <taxon>Papilionoideae</taxon>
        <taxon>50 kb inversion clade</taxon>
        <taxon>NPAAA clade</taxon>
        <taxon>indigoferoid/millettioid clade</taxon>
        <taxon>Phaseoleae</taxon>
        <taxon>Sphenostylis</taxon>
    </lineage>
</organism>
<proteinExistence type="predicted"/>
<accession>A0AA86RR03</accession>
<dbReference type="Gramene" id="rna-AYBTSS11_LOCUS3230">
    <property type="protein sequence ID" value="CAJ1903327.1"/>
    <property type="gene ID" value="gene-AYBTSS11_LOCUS3230"/>
</dbReference>
<dbReference type="EMBL" id="OY731398">
    <property type="protein sequence ID" value="CAJ1903327.1"/>
    <property type="molecule type" value="Genomic_DNA"/>
</dbReference>